<evidence type="ECO:0000313" key="5">
    <source>
        <dbReference type="EMBL" id="NWS87472.1"/>
    </source>
</evidence>
<comment type="subcellular location">
    <subcellularLocation>
        <location evidence="1">Cytoplasm</location>
    </subcellularLocation>
</comment>
<dbReference type="SUPFAM" id="SSF52047">
    <property type="entry name" value="RNI-like"/>
    <property type="match status" value="1"/>
</dbReference>
<keyword evidence="6" id="KW-1185">Reference proteome</keyword>
<evidence type="ECO:0000256" key="3">
    <source>
        <dbReference type="ARBA" id="ARBA00022614"/>
    </source>
</evidence>
<proteinExistence type="predicted"/>
<gene>
    <name evidence="5" type="primary">Lrrc14_6</name>
    <name evidence="5" type="ORF">TOXRED_R15185</name>
</gene>
<comment type="caution">
    <text evidence="5">The sequence shown here is derived from an EMBL/GenBank/DDBJ whole genome shotgun (WGS) entry which is preliminary data.</text>
</comment>
<keyword evidence="4" id="KW-0677">Repeat</keyword>
<evidence type="ECO:0000256" key="4">
    <source>
        <dbReference type="ARBA" id="ARBA00022737"/>
    </source>
</evidence>
<dbReference type="Gene3D" id="3.80.10.10">
    <property type="entry name" value="Ribonuclease Inhibitor"/>
    <property type="match status" value="1"/>
</dbReference>
<evidence type="ECO:0000256" key="1">
    <source>
        <dbReference type="ARBA" id="ARBA00004496"/>
    </source>
</evidence>
<name>A0A7K5J2P9_TOXRE</name>
<dbReference type="GO" id="GO:0005737">
    <property type="term" value="C:cytoplasm"/>
    <property type="evidence" value="ECO:0007669"/>
    <property type="project" value="UniProtKB-SubCell"/>
</dbReference>
<protein>
    <submittedName>
        <fullName evidence="5">LRC14 protein</fullName>
    </submittedName>
</protein>
<dbReference type="PANTHER" id="PTHR14224:SF9">
    <property type="entry name" value="LEUCINE-RICH REPEAT-CONTAINING PROTEIN 14"/>
    <property type="match status" value="1"/>
</dbReference>
<reference evidence="5 6" key="1">
    <citation type="submission" date="2019-09" db="EMBL/GenBank/DDBJ databases">
        <title>Bird 10,000 Genomes (B10K) Project - Family phase.</title>
        <authorList>
            <person name="Zhang G."/>
        </authorList>
    </citation>
    <scope>NUCLEOTIDE SEQUENCE [LARGE SCALE GENOMIC DNA]</scope>
    <source>
        <strain evidence="5">B10K-DU-002-15</strain>
        <tissue evidence="5">Muscle</tissue>
    </source>
</reference>
<organism evidence="5 6">
    <name type="scientific">Toxostoma redivivum</name>
    <name type="common">California thrasher</name>
    <dbReference type="NCBI Taxonomy" id="99882"/>
    <lineage>
        <taxon>Eukaryota</taxon>
        <taxon>Metazoa</taxon>
        <taxon>Chordata</taxon>
        <taxon>Craniata</taxon>
        <taxon>Vertebrata</taxon>
        <taxon>Euteleostomi</taxon>
        <taxon>Archelosauria</taxon>
        <taxon>Archosauria</taxon>
        <taxon>Dinosauria</taxon>
        <taxon>Saurischia</taxon>
        <taxon>Theropoda</taxon>
        <taxon>Coelurosauria</taxon>
        <taxon>Aves</taxon>
        <taxon>Neognathae</taxon>
        <taxon>Neoaves</taxon>
        <taxon>Telluraves</taxon>
        <taxon>Australaves</taxon>
        <taxon>Passeriformes</taxon>
        <taxon>Mimidae</taxon>
        <taxon>Toxostoma</taxon>
    </lineage>
</organism>
<evidence type="ECO:0000313" key="6">
    <source>
        <dbReference type="Proteomes" id="UP000523146"/>
    </source>
</evidence>
<sequence>MDSLLFLCARRIITHRPLPTLPTHLYPILFQVAFLDGRPLVLWDLLATWPFPVLDFQRLVGHRELLQDYPCKLCIEAVIEAVVVQLWRELEEPGCHSSLRVLDMTRLSDSVSGYTAAGLTSWFSTEALAKACVEVSKHQQEFQRRRSNQHKGLSGAATAAATLQPPGVDVHTDLYVSRASYKILRDALQARAVSPLRLRCREFKAHHISASEIVTLLESLDPSCVRRVELCYNNLGLGDLLEILPHLSRFPELRSLKLQDNNIDVRRPTPESAMRIHCVARKLGMLPSLRELNLGSSRLSGNLYQILCDLQAPLESLELASCSLIPTDIAFLSQSFHAPALKRLDLSGHDFSQGLLEPLQLLLEESSSSLLQLDLMDCRIADSHLDALLPTLLRCSRLRFLGLCNNPLSTATLKDLLQKTLGLPDLHLVVYPIPKDCYKPEALDSGWNFVADDELLSATRAEISQLLENSGRTNLVWTYNPFGHEALDYFSL</sequence>
<dbReference type="AlphaFoldDB" id="A0A7K5J2P9"/>
<dbReference type="Proteomes" id="UP000523146">
    <property type="component" value="Unassembled WGS sequence"/>
</dbReference>
<dbReference type="EMBL" id="VXBI01008666">
    <property type="protein sequence ID" value="NWS87472.1"/>
    <property type="molecule type" value="Genomic_DNA"/>
</dbReference>
<keyword evidence="3" id="KW-0433">Leucine-rich repeat</keyword>
<feature type="non-terminal residue" evidence="5">
    <location>
        <position position="492"/>
    </location>
</feature>
<keyword evidence="2" id="KW-0963">Cytoplasm</keyword>
<dbReference type="InterPro" id="IPR050694">
    <property type="entry name" value="LRRC14/PRAME"/>
</dbReference>
<accession>A0A7K5J2P9</accession>
<feature type="non-terminal residue" evidence="5">
    <location>
        <position position="1"/>
    </location>
</feature>
<dbReference type="PANTHER" id="PTHR14224">
    <property type="entry name" value="SIMILAR TO PREFERENTIALLY EXPRESSED ANTIGEN IN MELANOMA-LIKE 3"/>
    <property type="match status" value="1"/>
</dbReference>
<dbReference type="InterPro" id="IPR032675">
    <property type="entry name" value="LRR_dom_sf"/>
</dbReference>
<evidence type="ECO:0000256" key="2">
    <source>
        <dbReference type="ARBA" id="ARBA00022490"/>
    </source>
</evidence>